<protein>
    <recommendedName>
        <fullName evidence="8">EamA domain-containing protein</fullName>
    </recommendedName>
</protein>
<evidence type="ECO:0000256" key="2">
    <source>
        <dbReference type="ARBA" id="ARBA00007362"/>
    </source>
</evidence>
<feature type="transmembrane region" description="Helical" evidence="7">
    <location>
        <begin position="223"/>
        <end position="244"/>
    </location>
</feature>
<feature type="transmembrane region" description="Helical" evidence="7">
    <location>
        <begin position="279"/>
        <end position="298"/>
    </location>
</feature>
<dbReference type="Proteomes" id="UP000012081">
    <property type="component" value="Unassembled WGS sequence"/>
</dbReference>
<dbReference type="RefSeq" id="WP_003392820.1">
    <property type="nucleotide sequence ID" value="NZ_APBN01000022.1"/>
</dbReference>
<feature type="transmembrane region" description="Helical" evidence="7">
    <location>
        <begin position="72"/>
        <end position="93"/>
    </location>
</feature>
<comment type="similarity">
    <text evidence="2">Belongs to the EamA transporter family.</text>
</comment>
<evidence type="ECO:0000313" key="9">
    <source>
        <dbReference type="EMBL" id="EMT50059.1"/>
    </source>
</evidence>
<dbReference type="InterPro" id="IPR037185">
    <property type="entry name" value="EmrE-like"/>
</dbReference>
<evidence type="ECO:0000256" key="5">
    <source>
        <dbReference type="ARBA" id="ARBA00022989"/>
    </source>
</evidence>
<feature type="transmembrane region" description="Helical" evidence="7">
    <location>
        <begin position="99"/>
        <end position="118"/>
    </location>
</feature>
<dbReference type="Pfam" id="PF00892">
    <property type="entry name" value="EamA"/>
    <property type="match status" value="2"/>
</dbReference>
<dbReference type="PANTHER" id="PTHR32322">
    <property type="entry name" value="INNER MEMBRANE TRANSPORTER"/>
    <property type="match status" value="1"/>
</dbReference>
<keyword evidence="3" id="KW-1003">Cell membrane</keyword>
<comment type="caution">
    <text evidence="9">The sequence shown here is derived from an EMBL/GenBank/DDBJ whole genome shotgun (WGS) entry which is preliminary data.</text>
</comment>
<feature type="transmembrane region" description="Helical" evidence="7">
    <location>
        <begin position="40"/>
        <end position="60"/>
    </location>
</feature>
<dbReference type="AlphaFoldDB" id="M8D1H5"/>
<dbReference type="OrthoDB" id="1682095at2"/>
<feature type="domain" description="EamA" evidence="8">
    <location>
        <begin position="8"/>
        <end position="141"/>
    </location>
</feature>
<keyword evidence="5 7" id="KW-1133">Transmembrane helix</keyword>
<evidence type="ECO:0000259" key="8">
    <source>
        <dbReference type="Pfam" id="PF00892"/>
    </source>
</evidence>
<reference evidence="9 10" key="1">
    <citation type="submission" date="2013-03" db="EMBL/GenBank/DDBJ databases">
        <title>Assembly of a new bacterial strain Brevibacillus borstelensis AK1.</title>
        <authorList>
            <person name="Rajan I."/>
            <person name="PoliReddy D."/>
            <person name="Sugumar T."/>
            <person name="Rathinam K."/>
            <person name="Alqarawi S."/>
            <person name="Khalil A.B."/>
            <person name="Sivakumar N."/>
        </authorList>
    </citation>
    <scope>NUCLEOTIDE SEQUENCE [LARGE SCALE GENOMIC DNA]</scope>
    <source>
        <strain evidence="9 10">AK1</strain>
    </source>
</reference>
<dbReference type="PANTHER" id="PTHR32322:SF18">
    <property type="entry name" value="S-ADENOSYLMETHIONINE_S-ADENOSYLHOMOCYSTEINE TRANSPORTER"/>
    <property type="match status" value="1"/>
</dbReference>
<feature type="transmembrane region" description="Helical" evidence="7">
    <location>
        <begin position="125"/>
        <end position="142"/>
    </location>
</feature>
<dbReference type="GO" id="GO:0005886">
    <property type="term" value="C:plasma membrane"/>
    <property type="evidence" value="ECO:0007669"/>
    <property type="project" value="UniProtKB-SubCell"/>
</dbReference>
<dbReference type="InterPro" id="IPR050638">
    <property type="entry name" value="AA-Vitamin_Transporters"/>
</dbReference>
<feature type="transmembrane region" description="Helical" evidence="7">
    <location>
        <begin position="154"/>
        <end position="173"/>
    </location>
</feature>
<feature type="transmembrane region" description="Helical" evidence="7">
    <location>
        <begin position="256"/>
        <end position="273"/>
    </location>
</feature>
<gene>
    <name evidence="9" type="ORF">I532_24382</name>
</gene>
<keyword evidence="6 7" id="KW-0472">Membrane</keyword>
<comment type="subcellular location">
    <subcellularLocation>
        <location evidence="1">Cell membrane</location>
        <topology evidence="1">Multi-pass membrane protein</topology>
    </subcellularLocation>
</comment>
<dbReference type="PATRIC" id="fig|1300222.3.peg.5122"/>
<dbReference type="InterPro" id="IPR000620">
    <property type="entry name" value="EamA_dom"/>
</dbReference>
<feature type="domain" description="EamA" evidence="8">
    <location>
        <begin position="154"/>
        <end position="295"/>
    </location>
</feature>
<dbReference type="EMBL" id="APBN01000022">
    <property type="protein sequence ID" value="EMT50059.1"/>
    <property type="molecule type" value="Genomic_DNA"/>
</dbReference>
<evidence type="ECO:0000256" key="1">
    <source>
        <dbReference type="ARBA" id="ARBA00004651"/>
    </source>
</evidence>
<name>M8D1H5_9BACL</name>
<dbReference type="Gene3D" id="1.10.3730.20">
    <property type="match status" value="1"/>
</dbReference>
<feature type="transmembrane region" description="Helical" evidence="7">
    <location>
        <begin position="12"/>
        <end position="34"/>
    </location>
</feature>
<dbReference type="STRING" id="1300222.I532_24382"/>
<evidence type="ECO:0000256" key="6">
    <source>
        <dbReference type="ARBA" id="ARBA00023136"/>
    </source>
</evidence>
<evidence type="ECO:0000256" key="4">
    <source>
        <dbReference type="ARBA" id="ARBA00022692"/>
    </source>
</evidence>
<evidence type="ECO:0000313" key="10">
    <source>
        <dbReference type="Proteomes" id="UP000012081"/>
    </source>
</evidence>
<keyword evidence="10" id="KW-1185">Reference proteome</keyword>
<accession>M8D1H5</accession>
<keyword evidence="4 7" id="KW-0812">Transmembrane</keyword>
<sequence>MTQKTIQKAYLAAMLNALIVGLSFLFVKVALAISDPLDTLAHRFTLSFLAASIPVLLGWIRLRTTLRDIVSFLPVALFYPVIFFALQAFGLVYTSSSEAGIIQATVPIFTMILAAYFLKEYTNGMQKVFTLLSVAGVVYIFASKGVDLQSANLTGTVLVFLSALSLSAYGVMARKVVKKHHYMDVTYAMTVFGFLFFNGMSVVSHISAGTLAAFFQPLANPSFLVSVLYLGVLSSLVTSFLSNYALSHIEASKMSVCNQISTLVTIIAGVIWLNERVEIFHVVGGALILIGVVGANVFSSGRKSALSGDKALDQ</sequence>
<proteinExistence type="inferred from homology"/>
<dbReference type="SUPFAM" id="SSF103481">
    <property type="entry name" value="Multidrug resistance efflux transporter EmrE"/>
    <property type="match status" value="2"/>
</dbReference>
<evidence type="ECO:0000256" key="3">
    <source>
        <dbReference type="ARBA" id="ARBA00022475"/>
    </source>
</evidence>
<evidence type="ECO:0000256" key="7">
    <source>
        <dbReference type="SAM" id="Phobius"/>
    </source>
</evidence>
<organism evidence="9 10">
    <name type="scientific">Brevibacillus borstelensis AK1</name>
    <dbReference type="NCBI Taxonomy" id="1300222"/>
    <lineage>
        <taxon>Bacteria</taxon>
        <taxon>Bacillati</taxon>
        <taxon>Bacillota</taxon>
        <taxon>Bacilli</taxon>
        <taxon>Bacillales</taxon>
        <taxon>Paenibacillaceae</taxon>
        <taxon>Brevibacillus</taxon>
    </lineage>
</organism>